<evidence type="ECO:0000313" key="3">
    <source>
        <dbReference type="Proteomes" id="UP000050867"/>
    </source>
</evidence>
<gene>
    <name evidence="2" type="ORF">AQ490_23785</name>
</gene>
<dbReference type="STRING" id="76728.AQ490_23785"/>
<sequence length="116" mass="12532">MKFDEINASFWSGDTYGVQPALTQATVTDADQVPGLRLPESLLDLLRVQNGGGVKADRDAFPTSQPTSWSEDHIPLPELMGIGTRGHGLSLLDTPYLVEEWGLPSPVVLLSGDGHY</sequence>
<name>A0A0T6LSQ1_WENVI</name>
<dbReference type="SUPFAM" id="SSF160631">
    <property type="entry name" value="SMI1/KNR4-like"/>
    <property type="match status" value="1"/>
</dbReference>
<dbReference type="Gene3D" id="3.40.1580.10">
    <property type="entry name" value="SMI1/KNR4-like"/>
    <property type="match status" value="1"/>
</dbReference>
<comment type="caution">
    <text evidence="2">The sequence shown here is derived from an EMBL/GenBank/DDBJ whole genome shotgun (WGS) entry which is preliminary data.</text>
</comment>
<protein>
    <submittedName>
        <fullName evidence="2">Uncharacterized protein</fullName>
    </submittedName>
</protein>
<keyword evidence="3" id="KW-1185">Reference proteome</keyword>
<feature type="region of interest" description="Disordered" evidence="1">
    <location>
        <begin position="54"/>
        <end position="74"/>
    </location>
</feature>
<dbReference type="Proteomes" id="UP000050867">
    <property type="component" value="Unassembled WGS sequence"/>
</dbReference>
<evidence type="ECO:0000256" key="1">
    <source>
        <dbReference type="SAM" id="MobiDB-lite"/>
    </source>
</evidence>
<dbReference type="AlphaFoldDB" id="A0A0T6LSQ1"/>
<evidence type="ECO:0000313" key="2">
    <source>
        <dbReference type="EMBL" id="KRV48879.1"/>
    </source>
</evidence>
<dbReference type="OrthoDB" id="4827574at2"/>
<dbReference type="EMBL" id="LLZU01000018">
    <property type="protein sequence ID" value="KRV48879.1"/>
    <property type="molecule type" value="Genomic_DNA"/>
</dbReference>
<dbReference type="InterPro" id="IPR037883">
    <property type="entry name" value="Knr4/Smi1-like_sf"/>
</dbReference>
<reference evidence="2 3" key="1">
    <citation type="submission" date="2015-10" db="EMBL/GenBank/DDBJ databases">
        <title>Draft genome sequence of pyrrolomycin-producing Streptomyces vitaminophilus.</title>
        <authorList>
            <person name="Graham D.E."/>
            <person name="Mahan K.M."/>
            <person name="Klingeman D.M."/>
            <person name="Hettich R.L."/>
            <person name="Parry R.J."/>
        </authorList>
    </citation>
    <scope>NUCLEOTIDE SEQUENCE [LARGE SCALE GENOMIC DNA]</scope>
    <source>
        <strain evidence="2 3">ATCC 31673</strain>
    </source>
</reference>
<dbReference type="RefSeq" id="WP_018384601.1">
    <property type="nucleotide sequence ID" value="NZ_LLZU01000018.1"/>
</dbReference>
<accession>A0A0T6LSQ1</accession>
<proteinExistence type="predicted"/>
<organism evidence="2 3">
    <name type="scientific">Wenjunlia vitaminophila</name>
    <name type="common">Streptomyces vitaminophilus</name>
    <dbReference type="NCBI Taxonomy" id="76728"/>
    <lineage>
        <taxon>Bacteria</taxon>
        <taxon>Bacillati</taxon>
        <taxon>Actinomycetota</taxon>
        <taxon>Actinomycetes</taxon>
        <taxon>Kitasatosporales</taxon>
        <taxon>Streptomycetaceae</taxon>
        <taxon>Wenjunlia</taxon>
    </lineage>
</organism>